<proteinExistence type="predicted"/>
<dbReference type="EMBL" id="MU806149">
    <property type="protein sequence ID" value="KAJ3839069.1"/>
    <property type="molecule type" value="Genomic_DNA"/>
</dbReference>
<accession>A0AA38UEY7</accession>
<reference evidence="3" key="1">
    <citation type="submission" date="2022-08" db="EMBL/GenBank/DDBJ databases">
        <authorList>
            <consortium name="DOE Joint Genome Institute"/>
            <person name="Min B."/>
            <person name="Riley R."/>
            <person name="Sierra-Patev S."/>
            <person name="Naranjo-Ortiz M."/>
            <person name="Looney B."/>
            <person name="Konkel Z."/>
            <person name="Slot J.C."/>
            <person name="Sakamoto Y."/>
            <person name="Steenwyk J.L."/>
            <person name="Rokas A."/>
            <person name="Carro J."/>
            <person name="Camarero S."/>
            <person name="Ferreira P."/>
            <person name="Molpeceres G."/>
            <person name="Ruiz-Duenas F.J."/>
            <person name="Serrano A."/>
            <person name="Henrissat B."/>
            <person name="Drula E."/>
            <person name="Hughes K.W."/>
            <person name="Mata J.L."/>
            <person name="Ishikawa N.K."/>
            <person name="Vargas-Isla R."/>
            <person name="Ushijima S."/>
            <person name="Smith C.A."/>
            <person name="Ahrendt S."/>
            <person name="Andreopoulos W."/>
            <person name="He G."/>
            <person name="Labutti K."/>
            <person name="Lipzen A."/>
            <person name="Ng V."/>
            <person name="Sandor L."/>
            <person name="Barry K."/>
            <person name="Martinez A.T."/>
            <person name="Xiao Y."/>
            <person name="Gibbons J.G."/>
            <person name="Terashima K."/>
            <person name="Hibbett D.S."/>
            <person name="Grigoriev I.V."/>
        </authorList>
    </citation>
    <scope>NUCLEOTIDE SEQUENCE</scope>
    <source>
        <strain evidence="3">TFB9207</strain>
    </source>
</reference>
<feature type="region of interest" description="Disordered" evidence="2">
    <location>
        <begin position="520"/>
        <end position="541"/>
    </location>
</feature>
<dbReference type="Proteomes" id="UP001163846">
    <property type="component" value="Unassembled WGS sequence"/>
</dbReference>
<name>A0AA38UEY7_9AGAR</name>
<keyword evidence="1" id="KW-0175">Coiled coil</keyword>
<gene>
    <name evidence="3" type="ORF">F5878DRAFT_617695</name>
</gene>
<dbReference type="AlphaFoldDB" id="A0AA38UEY7"/>
<organism evidence="3 4">
    <name type="scientific">Lentinula raphanica</name>
    <dbReference type="NCBI Taxonomy" id="153919"/>
    <lineage>
        <taxon>Eukaryota</taxon>
        <taxon>Fungi</taxon>
        <taxon>Dikarya</taxon>
        <taxon>Basidiomycota</taxon>
        <taxon>Agaricomycotina</taxon>
        <taxon>Agaricomycetes</taxon>
        <taxon>Agaricomycetidae</taxon>
        <taxon>Agaricales</taxon>
        <taxon>Marasmiineae</taxon>
        <taxon>Omphalotaceae</taxon>
        <taxon>Lentinula</taxon>
    </lineage>
</organism>
<sequence>MDLASMSFHENRDIMTVTSEEIATYSDIIRSQGEELSRVKTELERAQSINDTAVRRLQRTETQLANLQTSCLRQAGRLRTLEGKLVELQGDISCMAESLPAIPPLAHGSSVSQIETCSDEVDECVSGRPTELFLNPKATLSETETYRDQHSGSESSMDLLQAPGLRNHSEIGLLQQSLSQNLFTDQNEFTTVDILKGAISGGDIQNVLEASETPSYFQPTVTLDSANLGESTVDDDNPETDDDCNLYDDEDTCTKYSALFNDLNRPISPFDAAWSLDEEDRQLVRAAIVSSIEGSSITTNCAPVGTNAITACIEDAITDAPGPDATDFCLHHLVLARTLCRPINMAKISNSRIKSLCYAVLRFSPTMLYGLDAQANLLVDDSSSFFMITVSKDRVHPCKLIRKPTHPKTLFIGVHRLSGGGNKRRRRFLYVLGEYEYKPQTVPSELTLSDYKRLPEATKAFVFKGAKGLRPGGFQTQEQLEENIGRSDGIVVHMVSLAVLRPREELEKLIVAEAVKHGRTSRDGLPKIQQPMRGCRSDEVS</sequence>
<evidence type="ECO:0000313" key="3">
    <source>
        <dbReference type="EMBL" id="KAJ3839069.1"/>
    </source>
</evidence>
<evidence type="ECO:0000256" key="2">
    <source>
        <dbReference type="SAM" id="MobiDB-lite"/>
    </source>
</evidence>
<protein>
    <submittedName>
        <fullName evidence="3">Uncharacterized protein</fullName>
    </submittedName>
</protein>
<feature type="coiled-coil region" evidence="1">
    <location>
        <begin position="43"/>
        <end position="70"/>
    </location>
</feature>
<evidence type="ECO:0000256" key="1">
    <source>
        <dbReference type="SAM" id="Coils"/>
    </source>
</evidence>
<keyword evidence="4" id="KW-1185">Reference proteome</keyword>
<comment type="caution">
    <text evidence="3">The sequence shown here is derived from an EMBL/GenBank/DDBJ whole genome shotgun (WGS) entry which is preliminary data.</text>
</comment>
<evidence type="ECO:0000313" key="4">
    <source>
        <dbReference type="Proteomes" id="UP001163846"/>
    </source>
</evidence>